<dbReference type="PANTHER" id="PTHR37461:SF1">
    <property type="entry name" value="ANTI-SIGMA-K FACTOR RSKA"/>
    <property type="match status" value="1"/>
</dbReference>
<dbReference type="Pfam" id="PF10099">
    <property type="entry name" value="RskA_C"/>
    <property type="match status" value="1"/>
</dbReference>
<feature type="domain" description="Anti-sigma K factor RskA C-terminal" evidence="3">
    <location>
        <begin position="109"/>
        <end position="248"/>
    </location>
</feature>
<dbReference type="GO" id="GO:0005886">
    <property type="term" value="C:plasma membrane"/>
    <property type="evidence" value="ECO:0007669"/>
    <property type="project" value="InterPro"/>
</dbReference>
<dbReference type="GO" id="GO:0016989">
    <property type="term" value="F:sigma factor antagonist activity"/>
    <property type="evidence" value="ECO:0007669"/>
    <property type="project" value="TreeGrafter"/>
</dbReference>
<dbReference type="EMBL" id="JAGFOA010000005">
    <property type="protein sequence ID" value="MBO3664344.1"/>
    <property type="molecule type" value="Genomic_DNA"/>
</dbReference>
<evidence type="ECO:0000313" key="4">
    <source>
        <dbReference type="EMBL" id="MBO3662352.1"/>
    </source>
</evidence>
<feature type="compositionally biased region" description="Polar residues" evidence="1">
    <location>
        <begin position="75"/>
        <end position="84"/>
    </location>
</feature>
<sequence>MRERDFEELAAGHALNALSPEDERAYRDAVSADATRADLAEADTETAALLADATSPVTPPDRIRAELLARIAATPQHTASTAESRSPEAAGEGTAPGEPTRRAWGPRAWFALAASLVLLGGGGAAAIIATQSLTRPAAVVALDRIESAPDARSAGAEVAGGGDATLHWSVELGAAVLVSRDLPEIAEDRQFELWYVRGDEAIPAGVFDASAETTTALLEEGMRPGDVIAVTVEPHGGSPDGRPSTDPIVAIPTE</sequence>
<name>A0A939QIL4_9MICO</name>
<comment type="caution">
    <text evidence="4">The sequence shown here is derived from an EMBL/GenBank/DDBJ whole genome shotgun (WGS) entry which is preliminary data.</text>
</comment>
<feature type="region of interest" description="Disordered" evidence="1">
    <location>
        <begin position="234"/>
        <end position="254"/>
    </location>
</feature>
<organism evidence="4 6">
    <name type="scientific">Microbacterium stercoris</name>
    <dbReference type="NCBI Taxonomy" id="2820289"/>
    <lineage>
        <taxon>Bacteria</taxon>
        <taxon>Bacillati</taxon>
        <taxon>Actinomycetota</taxon>
        <taxon>Actinomycetes</taxon>
        <taxon>Micrococcales</taxon>
        <taxon>Microbacteriaceae</taxon>
        <taxon>Microbacterium</taxon>
    </lineage>
</organism>
<dbReference type="AlphaFoldDB" id="A0A939QIL4"/>
<dbReference type="Proteomes" id="UP000680132">
    <property type="component" value="Unassembled WGS sequence"/>
</dbReference>
<evidence type="ECO:0000256" key="1">
    <source>
        <dbReference type="SAM" id="MobiDB-lite"/>
    </source>
</evidence>
<dbReference type="InterPro" id="IPR051474">
    <property type="entry name" value="Anti-sigma-K/W_factor"/>
</dbReference>
<keyword evidence="2" id="KW-0472">Membrane</keyword>
<dbReference type="RefSeq" id="WP_208500037.1">
    <property type="nucleotide sequence ID" value="NZ_JAGFOA010000001.1"/>
</dbReference>
<dbReference type="PANTHER" id="PTHR37461">
    <property type="entry name" value="ANTI-SIGMA-K FACTOR RSKA"/>
    <property type="match status" value="1"/>
</dbReference>
<accession>A0A939QIL4</accession>
<evidence type="ECO:0000313" key="6">
    <source>
        <dbReference type="Proteomes" id="UP000680132"/>
    </source>
</evidence>
<gene>
    <name evidence="4" type="ORF">J5V96_02370</name>
    <name evidence="5" type="ORF">J5V96_12615</name>
</gene>
<keyword evidence="6" id="KW-1185">Reference proteome</keyword>
<reference evidence="4" key="1">
    <citation type="submission" date="2021-03" db="EMBL/GenBank/DDBJ databases">
        <title>Microbacterium sp. nov., a novel actinobacterium isolated from cow dung.</title>
        <authorList>
            <person name="Zhang L."/>
        </authorList>
    </citation>
    <scope>NUCLEOTIDE SEQUENCE</scope>
    <source>
        <strain evidence="4">NEAU-LLB</strain>
    </source>
</reference>
<protein>
    <submittedName>
        <fullName evidence="4">Anti-sigma factor</fullName>
    </submittedName>
</protein>
<evidence type="ECO:0000256" key="2">
    <source>
        <dbReference type="SAM" id="Phobius"/>
    </source>
</evidence>
<dbReference type="EMBL" id="JAGFOA010000001">
    <property type="protein sequence ID" value="MBO3662352.1"/>
    <property type="molecule type" value="Genomic_DNA"/>
</dbReference>
<proteinExistence type="predicted"/>
<evidence type="ECO:0000259" key="3">
    <source>
        <dbReference type="Pfam" id="PF10099"/>
    </source>
</evidence>
<keyword evidence="2" id="KW-0812">Transmembrane</keyword>
<dbReference type="InterPro" id="IPR018764">
    <property type="entry name" value="RskA_C"/>
</dbReference>
<dbReference type="GO" id="GO:0006417">
    <property type="term" value="P:regulation of translation"/>
    <property type="evidence" value="ECO:0007669"/>
    <property type="project" value="TreeGrafter"/>
</dbReference>
<evidence type="ECO:0000313" key="5">
    <source>
        <dbReference type="EMBL" id="MBO3664344.1"/>
    </source>
</evidence>
<feature type="transmembrane region" description="Helical" evidence="2">
    <location>
        <begin position="108"/>
        <end position="129"/>
    </location>
</feature>
<keyword evidence="2" id="KW-1133">Transmembrane helix</keyword>
<feature type="region of interest" description="Disordered" evidence="1">
    <location>
        <begin position="75"/>
        <end position="102"/>
    </location>
</feature>